<feature type="repeat" description="RCC1" evidence="2">
    <location>
        <begin position="345"/>
        <end position="395"/>
    </location>
</feature>
<dbReference type="Gene3D" id="2.130.10.30">
    <property type="entry name" value="Regulator of chromosome condensation 1/beta-lactamase-inhibitor protein II"/>
    <property type="match status" value="2"/>
</dbReference>
<sequence>MGNKAPKSEPQQSLKEVPSRFLYVQGLNESNQCGKDGYPFNRDKCVVTAVGGMNHNLAILSNGEFVSWGTNEFGQLGTESDSYLTAFILEPTVICPISLPRSIGAIRIISISAGIWHSGCVSDAAQVFTWGLGTEGQLGINPRSFSLTKNPENGGKYILRPTIIDSLSSKNCQSIYCGSDYTIIKSSDHKVYSFGNGKEGVLGNGNTSSTHIPQEIQIFTGAHIKKIACGWNHCLALTSKGNVFQWGNQLKDILEVNEPILFPRIVSELENYFITDIACGDYHSCALSSKDPNVLFTWGSNGYGQLGIPSFDLELISYSPARVDVGDATQVICGGLFTMIRLKDNTVMAWGCNRQKQIGNGFANIVKEPSVILHKNIGLKRITCGYSHVMFLSNSMISKDEIINPESEVKRRIFHDDARPESSGDFTSDREEKMHPFKYR</sequence>
<dbReference type="PRINTS" id="PR00633">
    <property type="entry name" value="RCCNDNSATION"/>
</dbReference>
<dbReference type="Pfam" id="PF00415">
    <property type="entry name" value="RCC1"/>
    <property type="match status" value="3"/>
</dbReference>
<dbReference type="PANTHER" id="PTHR22870:SF466">
    <property type="entry name" value="ANKYRIN REPEAT-CONTAINING PROTEIN"/>
    <property type="match status" value="1"/>
</dbReference>
<organism evidence="4 5">
    <name type="scientific">Stentor coeruleus</name>
    <dbReference type="NCBI Taxonomy" id="5963"/>
    <lineage>
        <taxon>Eukaryota</taxon>
        <taxon>Sar</taxon>
        <taxon>Alveolata</taxon>
        <taxon>Ciliophora</taxon>
        <taxon>Postciliodesmatophora</taxon>
        <taxon>Heterotrichea</taxon>
        <taxon>Heterotrichida</taxon>
        <taxon>Stentoridae</taxon>
        <taxon>Stentor</taxon>
    </lineage>
</organism>
<feature type="repeat" description="RCC1" evidence="2">
    <location>
        <begin position="125"/>
        <end position="188"/>
    </location>
</feature>
<evidence type="ECO:0000313" key="4">
    <source>
        <dbReference type="EMBL" id="OMJ86785.1"/>
    </source>
</evidence>
<protein>
    <submittedName>
        <fullName evidence="4">Uncharacterized protein</fullName>
    </submittedName>
</protein>
<dbReference type="InterPro" id="IPR051210">
    <property type="entry name" value="Ub_ligase/GEF_domain"/>
</dbReference>
<feature type="region of interest" description="Disordered" evidence="3">
    <location>
        <begin position="413"/>
        <end position="440"/>
    </location>
</feature>
<feature type="repeat" description="RCC1" evidence="2">
    <location>
        <begin position="189"/>
        <end position="240"/>
    </location>
</feature>
<feature type="repeat" description="RCC1" evidence="2">
    <location>
        <begin position="241"/>
        <end position="290"/>
    </location>
</feature>
<accession>A0A1R2CCS4</accession>
<dbReference type="InterPro" id="IPR000408">
    <property type="entry name" value="Reg_chr_condens"/>
</dbReference>
<dbReference type="AlphaFoldDB" id="A0A1R2CCS4"/>
<dbReference type="InterPro" id="IPR009091">
    <property type="entry name" value="RCC1/BLIP-II"/>
</dbReference>
<reference evidence="4 5" key="1">
    <citation type="submission" date="2016-11" db="EMBL/GenBank/DDBJ databases">
        <title>The macronuclear genome of Stentor coeruleus: a giant cell with tiny introns.</title>
        <authorList>
            <person name="Slabodnick M."/>
            <person name="Ruby J.G."/>
            <person name="Reiff S.B."/>
            <person name="Swart E.C."/>
            <person name="Gosai S."/>
            <person name="Prabakaran S."/>
            <person name="Witkowska E."/>
            <person name="Larue G.E."/>
            <person name="Fisher S."/>
            <person name="Freeman R.M."/>
            <person name="Gunawardena J."/>
            <person name="Chu W."/>
            <person name="Stover N.A."/>
            <person name="Gregory B.D."/>
            <person name="Nowacki M."/>
            <person name="Derisi J."/>
            <person name="Roy S.W."/>
            <person name="Marshall W.F."/>
            <person name="Sood P."/>
        </authorList>
    </citation>
    <scope>NUCLEOTIDE SEQUENCE [LARGE SCALE GENOMIC DNA]</scope>
    <source>
        <strain evidence="4">WM001</strain>
    </source>
</reference>
<evidence type="ECO:0000313" key="5">
    <source>
        <dbReference type="Proteomes" id="UP000187209"/>
    </source>
</evidence>
<keyword evidence="5" id="KW-1185">Reference proteome</keyword>
<evidence type="ECO:0000256" key="2">
    <source>
        <dbReference type="PROSITE-ProRule" id="PRU00235"/>
    </source>
</evidence>
<dbReference type="OrthoDB" id="10256179at2759"/>
<keyword evidence="1" id="KW-0677">Repeat</keyword>
<dbReference type="EMBL" id="MPUH01000195">
    <property type="protein sequence ID" value="OMJ86785.1"/>
    <property type="molecule type" value="Genomic_DNA"/>
</dbReference>
<dbReference type="Proteomes" id="UP000187209">
    <property type="component" value="Unassembled WGS sequence"/>
</dbReference>
<evidence type="ECO:0000256" key="1">
    <source>
        <dbReference type="ARBA" id="ARBA00022737"/>
    </source>
</evidence>
<evidence type="ECO:0000256" key="3">
    <source>
        <dbReference type="SAM" id="MobiDB-lite"/>
    </source>
</evidence>
<name>A0A1R2CCS4_9CILI</name>
<dbReference type="SUPFAM" id="SSF50985">
    <property type="entry name" value="RCC1/BLIP-II"/>
    <property type="match status" value="1"/>
</dbReference>
<comment type="caution">
    <text evidence="4">The sequence shown here is derived from an EMBL/GenBank/DDBJ whole genome shotgun (WGS) entry which is preliminary data.</text>
</comment>
<feature type="repeat" description="RCC1" evidence="2">
    <location>
        <begin position="63"/>
        <end position="124"/>
    </location>
</feature>
<dbReference type="PROSITE" id="PS50012">
    <property type="entry name" value="RCC1_3"/>
    <property type="match status" value="6"/>
</dbReference>
<proteinExistence type="predicted"/>
<gene>
    <name evidence="4" type="ORF">SteCoe_11640</name>
</gene>
<dbReference type="Pfam" id="PF13540">
    <property type="entry name" value="RCC1_2"/>
    <property type="match status" value="1"/>
</dbReference>
<feature type="repeat" description="RCC1" evidence="2">
    <location>
        <begin position="293"/>
        <end position="344"/>
    </location>
</feature>
<dbReference type="PANTHER" id="PTHR22870">
    <property type="entry name" value="REGULATOR OF CHROMOSOME CONDENSATION"/>
    <property type="match status" value="1"/>
</dbReference>